<proteinExistence type="inferred from homology"/>
<comment type="similarity">
    <text evidence="6">Belongs to the class I-like SAM-binding methyltransferase superfamily. C5-methyltransferase family.</text>
</comment>
<accession>A0ABU3WQC9</accession>
<dbReference type="PANTHER" id="PTHR10629:SF52">
    <property type="entry name" value="DNA (CYTOSINE-5)-METHYLTRANSFERASE 1"/>
    <property type="match status" value="1"/>
</dbReference>
<dbReference type="PROSITE" id="PS00095">
    <property type="entry name" value="C5_MTASE_2"/>
    <property type="match status" value="1"/>
</dbReference>
<evidence type="ECO:0000256" key="6">
    <source>
        <dbReference type="PROSITE-ProRule" id="PRU01016"/>
    </source>
</evidence>
<evidence type="ECO:0000313" key="7">
    <source>
        <dbReference type="EMBL" id="MDV2476201.1"/>
    </source>
</evidence>
<comment type="caution">
    <text evidence="7">The sequence shown here is derived from an EMBL/GenBank/DDBJ whole genome shotgun (WGS) entry which is preliminary data.</text>
</comment>
<keyword evidence="3 6" id="KW-0808">Transferase</keyword>
<dbReference type="PRINTS" id="PR00105">
    <property type="entry name" value="C5METTRFRASE"/>
</dbReference>
<dbReference type="InterPro" id="IPR031303">
    <property type="entry name" value="C5_meth_CS"/>
</dbReference>
<dbReference type="InterPro" id="IPR050390">
    <property type="entry name" value="C5-Methyltransferase"/>
</dbReference>
<feature type="active site" evidence="6">
    <location>
        <position position="82"/>
    </location>
</feature>
<keyword evidence="5" id="KW-0680">Restriction system</keyword>
<dbReference type="PROSITE" id="PS51679">
    <property type="entry name" value="SAM_MT_C5"/>
    <property type="match status" value="1"/>
</dbReference>
<dbReference type="Proteomes" id="UP001275440">
    <property type="component" value="Unassembled WGS sequence"/>
</dbReference>
<keyword evidence="2 6" id="KW-0489">Methyltransferase</keyword>
<dbReference type="InterPro" id="IPR001525">
    <property type="entry name" value="C5_MeTfrase"/>
</dbReference>
<evidence type="ECO:0000256" key="3">
    <source>
        <dbReference type="ARBA" id="ARBA00022679"/>
    </source>
</evidence>
<gene>
    <name evidence="7" type="ORF">F8M49_14145</name>
</gene>
<keyword evidence="8" id="KW-1185">Reference proteome</keyword>
<dbReference type="EMBL" id="WBMO01000001">
    <property type="protein sequence ID" value="MDV2476201.1"/>
    <property type="molecule type" value="Genomic_DNA"/>
</dbReference>
<dbReference type="GO" id="GO:0032259">
    <property type="term" value="P:methylation"/>
    <property type="evidence" value="ECO:0007669"/>
    <property type="project" value="UniProtKB-KW"/>
</dbReference>
<dbReference type="InterPro" id="IPR029063">
    <property type="entry name" value="SAM-dependent_MTases_sf"/>
</dbReference>
<dbReference type="Pfam" id="PF00145">
    <property type="entry name" value="DNA_methylase"/>
    <property type="match status" value="2"/>
</dbReference>
<name>A0ABU3WQC9_9NOCA</name>
<keyword evidence="4 6" id="KW-0949">S-adenosyl-L-methionine</keyword>
<dbReference type="Gene3D" id="3.90.120.10">
    <property type="entry name" value="DNA Methylase, subunit A, domain 2"/>
    <property type="match status" value="1"/>
</dbReference>
<evidence type="ECO:0000256" key="1">
    <source>
        <dbReference type="ARBA" id="ARBA00011975"/>
    </source>
</evidence>
<dbReference type="EC" id="2.1.1.37" evidence="1"/>
<evidence type="ECO:0000313" key="8">
    <source>
        <dbReference type="Proteomes" id="UP001275440"/>
    </source>
</evidence>
<dbReference type="SUPFAM" id="SSF53335">
    <property type="entry name" value="S-adenosyl-L-methionine-dependent methyltransferases"/>
    <property type="match status" value="1"/>
</dbReference>
<evidence type="ECO:0000256" key="4">
    <source>
        <dbReference type="ARBA" id="ARBA00022691"/>
    </source>
</evidence>
<sequence>MSSKPTLTFDIEDPCIVDLFAGPGGLDVAAHWLGVPVVGVEWDANACATRERAGLQTLSRDVRDLGHWNFPSANVLAGGPPCQTFTVAGSGSGRRALDVVLALVEMLGNKKYAEVKDALSRMEDERTGLVLEPLRWALRAWDEDQPYEAIVLEQVPAVELVWKAFERVLESRGYRVCVDVVHTEQFGVPQTRRRAILIARLGAEVSLPEATHREYRKGTARREGEESKLPWVTMKDALGRGNFEVISNYGTGGIPSARGRRTADQPAFTVTGKISRNRVVEANGTVGRFAMAEAGQLQTFPADYPWSEKDTAQQIGNAIPPRLAAHVLAAVLGAGRLEEDFLNQAVKGSWKAQQSGARVPVSV</sequence>
<reference evidence="7 8" key="1">
    <citation type="submission" date="2019-10" db="EMBL/GenBank/DDBJ databases">
        <title>Draft Genome Assembly of Rhodococcus zopfii DSM44189.</title>
        <authorList>
            <person name="Sutton J.M."/>
            <person name="Akob D.M."/>
            <person name="Bushman T.J."/>
        </authorList>
    </citation>
    <scope>NUCLEOTIDE SEQUENCE [LARGE SCALE GENOMIC DNA]</scope>
    <source>
        <strain evidence="7 8">DSM 44189</strain>
    </source>
</reference>
<evidence type="ECO:0000256" key="2">
    <source>
        <dbReference type="ARBA" id="ARBA00022603"/>
    </source>
</evidence>
<dbReference type="PANTHER" id="PTHR10629">
    <property type="entry name" value="CYTOSINE-SPECIFIC METHYLTRANSFERASE"/>
    <property type="match status" value="1"/>
</dbReference>
<organism evidence="7 8">
    <name type="scientific">Rhodococcus zopfii</name>
    <dbReference type="NCBI Taxonomy" id="43772"/>
    <lineage>
        <taxon>Bacteria</taxon>
        <taxon>Bacillati</taxon>
        <taxon>Actinomycetota</taxon>
        <taxon>Actinomycetes</taxon>
        <taxon>Mycobacteriales</taxon>
        <taxon>Nocardiaceae</taxon>
        <taxon>Rhodococcus</taxon>
    </lineage>
</organism>
<dbReference type="Gene3D" id="3.40.50.150">
    <property type="entry name" value="Vaccinia Virus protein VP39"/>
    <property type="match status" value="1"/>
</dbReference>
<dbReference type="GO" id="GO:0008168">
    <property type="term" value="F:methyltransferase activity"/>
    <property type="evidence" value="ECO:0007669"/>
    <property type="project" value="UniProtKB-KW"/>
</dbReference>
<protein>
    <recommendedName>
        <fullName evidence="1">DNA (cytosine-5-)-methyltransferase</fullName>
        <ecNumber evidence="1">2.1.1.37</ecNumber>
    </recommendedName>
</protein>
<evidence type="ECO:0000256" key="5">
    <source>
        <dbReference type="ARBA" id="ARBA00022747"/>
    </source>
</evidence>